<dbReference type="InterPro" id="IPR009875">
    <property type="entry name" value="PilZ_domain"/>
</dbReference>
<comment type="caution">
    <text evidence="2">The sequence shown here is derived from an EMBL/GenBank/DDBJ whole genome shotgun (WGS) entry which is preliminary data.</text>
</comment>
<dbReference type="STRING" id="1817760.A2151_05705"/>
<gene>
    <name evidence="2" type="ORF">A2151_05705</name>
</gene>
<protein>
    <recommendedName>
        <fullName evidence="1">PilZ domain-containing protein</fullName>
    </recommendedName>
</protein>
<name>A0A1F6TP75_9PROT</name>
<accession>A0A1F6TP75</accession>
<dbReference type="AlphaFoldDB" id="A0A1F6TP75"/>
<evidence type="ECO:0000313" key="2">
    <source>
        <dbReference type="EMBL" id="OGI46931.1"/>
    </source>
</evidence>
<dbReference type="EMBL" id="MFSU01000070">
    <property type="protein sequence ID" value="OGI46931.1"/>
    <property type="molecule type" value="Genomic_DNA"/>
</dbReference>
<sequence>MLYVGARPPWPGRCRDVSIGGLFVETDTSPFTLNAPLAVGFAAVSEDGGIAYARLPARVLRLDPGGLGLMLTDSRPQTLEALRALCFSCGVDPAVLFDPVRSWPPQTAMRL</sequence>
<dbReference type="SUPFAM" id="SSF141371">
    <property type="entry name" value="PilZ domain-like"/>
    <property type="match status" value="1"/>
</dbReference>
<dbReference type="GO" id="GO:0035438">
    <property type="term" value="F:cyclic-di-GMP binding"/>
    <property type="evidence" value="ECO:0007669"/>
    <property type="project" value="InterPro"/>
</dbReference>
<evidence type="ECO:0000259" key="1">
    <source>
        <dbReference type="Pfam" id="PF07238"/>
    </source>
</evidence>
<feature type="domain" description="PilZ" evidence="1">
    <location>
        <begin position="8"/>
        <end position="87"/>
    </location>
</feature>
<dbReference type="Gene3D" id="2.40.10.220">
    <property type="entry name" value="predicted glycosyltransferase like domains"/>
    <property type="match status" value="1"/>
</dbReference>
<evidence type="ECO:0000313" key="3">
    <source>
        <dbReference type="Proteomes" id="UP000178885"/>
    </source>
</evidence>
<dbReference type="Proteomes" id="UP000178885">
    <property type="component" value="Unassembled WGS sequence"/>
</dbReference>
<dbReference type="Pfam" id="PF07238">
    <property type="entry name" value="PilZ"/>
    <property type="match status" value="1"/>
</dbReference>
<proteinExistence type="predicted"/>
<reference evidence="2 3" key="1">
    <citation type="journal article" date="2016" name="Nat. Commun.">
        <title>Thousands of microbial genomes shed light on interconnected biogeochemical processes in an aquifer system.</title>
        <authorList>
            <person name="Anantharaman K."/>
            <person name="Brown C.T."/>
            <person name="Hug L.A."/>
            <person name="Sharon I."/>
            <person name="Castelle C.J."/>
            <person name="Probst A.J."/>
            <person name="Thomas B.C."/>
            <person name="Singh A."/>
            <person name="Wilkins M.J."/>
            <person name="Karaoz U."/>
            <person name="Brodie E.L."/>
            <person name="Williams K.H."/>
            <person name="Hubbard S.S."/>
            <person name="Banfield J.F."/>
        </authorList>
    </citation>
    <scope>NUCLEOTIDE SEQUENCE [LARGE SCALE GENOMIC DNA]</scope>
</reference>
<organism evidence="2 3">
    <name type="scientific">Candidatus Muproteobacteria bacterium RBG_16_65_34</name>
    <dbReference type="NCBI Taxonomy" id="1817760"/>
    <lineage>
        <taxon>Bacteria</taxon>
        <taxon>Pseudomonadati</taxon>
        <taxon>Pseudomonadota</taxon>
        <taxon>Candidatus Muproteobacteria</taxon>
    </lineage>
</organism>